<reference evidence="8 9" key="1">
    <citation type="submission" date="2016-06" db="EMBL/GenBank/DDBJ databases">
        <title>Complete genome sequences of Bordetella bronchialis and Bordetella flabilis.</title>
        <authorList>
            <person name="LiPuma J.J."/>
            <person name="Spilker T."/>
        </authorList>
    </citation>
    <scope>NUCLEOTIDE SEQUENCE [LARGE SCALE GENOMIC DNA]</scope>
    <source>
        <strain evidence="8 9">AU17976</strain>
    </source>
</reference>
<keyword evidence="3 6" id="KW-0812">Transmembrane</keyword>
<feature type="transmembrane region" description="Helical" evidence="6">
    <location>
        <begin position="203"/>
        <end position="222"/>
    </location>
</feature>
<dbReference type="EMBL" id="CP016171">
    <property type="protein sequence ID" value="ANN72826.1"/>
    <property type="molecule type" value="Genomic_DNA"/>
</dbReference>
<feature type="transmembrane region" description="Helical" evidence="6">
    <location>
        <begin position="88"/>
        <end position="112"/>
    </location>
</feature>
<feature type="transmembrane region" description="Helical" evidence="6">
    <location>
        <begin position="290"/>
        <end position="312"/>
    </location>
</feature>
<dbReference type="GO" id="GO:0005886">
    <property type="term" value="C:plasma membrane"/>
    <property type="evidence" value="ECO:0007669"/>
    <property type="project" value="UniProtKB-SubCell"/>
</dbReference>
<keyword evidence="2" id="KW-1003">Cell membrane</keyword>
<comment type="subcellular location">
    <subcellularLocation>
        <location evidence="1">Cell membrane</location>
        <topology evidence="1">Multi-pass membrane protein</topology>
    </subcellularLocation>
</comment>
<evidence type="ECO:0000259" key="7">
    <source>
        <dbReference type="Pfam" id="PF00892"/>
    </source>
</evidence>
<feature type="transmembrane region" description="Helical" evidence="6">
    <location>
        <begin position="234"/>
        <end position="257"/>
    </location>
</feature>
<organism evidence="8 9">
    <name type="scientific">Bordetella bronchialis</name>
    <dbReference type="NCBI Taxonomy" id="463025"/>
    <lineage>
        <taxon>Bacteria</taxon>
        <taxon>Pseudomonadati</taxon>
        <taxon>Pseudomonadota</taxon>
        <taxon>Betaproteobacteria</taxon>
        <taxon>Burkholderiales</taxon>
        <taxon>Alcaligenaceae</taxon>
        <taxon>Bordetella</taxon>
    </lineage>
</organism>
<dbReference type="STRING" id="463025.BAU08_17005"/>
<feature type="transmembrane region" description="Helical" evidence="6">
    <location>
        <begin position="118"/>
        <end position="135"/>
    </location>
</feature>
<evidence type="ECO:0000313" key="8">
    <source>
        <dbReference type="EMBL" id="ANN72826.1"/>
    </source>
</evidence>
<dbReference type="InterPro" id="IPR051258">
    <property type="entry name" value="Diverse_Substrate_Transporter"/>
</dbReference>
<proteinExistence type="predicted"/>
<feature type="domain" description="EamA" evidence="7">
    <location>
        <begin position="19"/>
        <end position="158"/>
    </location>
</feature>
<feature type="transmembrane region" description="Helical" evidence="6">
    <location>
        <begin position="47"/>
        <end position="67"/>
    </location>
</feature>
<feature type="transmembrane region" description="Helical" evidence="6">
    <location>
        <begin position="20"/>
        <end position="41"/>
    </location>
</feature>
<gene>
    <name evidence="8" type="ORF">BAU08_17005</name>
</gene>
<evidence type="ECO:0000256" key="1">
    <source>
        <dbReference type="ARBA" id="ARBA00004651"/>
    </source>
</evidence>
<evidence type="ECO:0000256" key="3">
    <source>
        <dbReference type="ARBA" id="ARBA00022692"/>
    </source>
</evidence>
<feature type="transmembrane region" description="Helical" evidence="6">
    <location>
        <begin position="264"/>
        <end position="284"/>
    </location>
</feature>
<keyword evidence="5 6" id="KW-0472">Membrane</keyword>
<dbReference type="PANTHER" id="PTHR42920:SF5">
    <property type="entry name" value="EAMA DOMAIN-CONTAINING PROTEIN"/>
    <property type="match status" value="1"/>
</dbReference>
<dbReference type="Proteomes" id="UP000092213">
    <property type="component" value="Chromosome"/>
</dbReference>
<evidence type="ECO:0000256" key="2">
    <source>
        <dbReference type="ARBA" id="ARBA00022475"/>
    </source>
</evidence>
<dbReference type="PANTHER" id="PTHR42920">
    <property type="entry name" value="OS03G0707200 PROTEIN-RELATED"/>
    <property type="match status" value="1"/>
</dbReference>
<sequence length="317" mass="34049">MNSTVATSAAAPVSNRAVGFFLAALGAILFSGKAIVVKFTYEYGVDAVTLIAFRMLFSLPFFAYIGWRQSRRAARGEIPVLTHGERAKVIFLGLIGYYLSSFLDFLGLRYISVGLERLILFLAPTLVLLITAFWLKRPIAGRQWLALLLSYLGVVLVFAHDMAQTGGSAVLLGSAFVFASALSYALYLIGSGELVKRVGSMRLTAYAMSVSSIACLIQFFLVHPPSVLVQPLGFYGLSLIHATVNTVLPVFMIMSAVSRIGPPLAAQLGMLGPVSVLFLAYWFLGESVTAWQLAGTAFVLAGVFVLTGRAGARATRA</sequence>
<accession>A0A193G055</accession>
<evidence type="ECO:0000256" key="6">
    <source>
        <dbReference type="SAM" id="Phobius"/>
    </source>
</evidence>
<evidence type="ECO:0000256" key="4">
    <source>
        <dbReference type="ARBA" id="ARBA00022989"/>
    </source>
</evidence>
<feature type="transmembrane region" description="Helical" evidence="6">
    <location>
        <begin position="169"/>
        <end position="191"/>
    </location>
</feature>
<feature type="transmembrane region" description="Helical" evidence="6">
    <location>
        <begin position="144"/>
        <end position="163"/>
    </location>
</feature>
<dbReference type="RefSeq" id="WP_066670606.1">
    <property type="nucleotide sequence ID" value="NZ_CP016171.1"/>
</dbReference>
<name>A0A193G055_9BORD</name>
<dbReference type="AlphaFoldDB" id="A0A193G055"/>
<evidence type="ECO:0000256" key="5">
    <source>
        <dbReference type="ARBA" id="ARBA00023136"/>
    </source>
</evidence>
<dbReference type="Pfam" id="PF00892">
    <property type="entry name" value="EamA"/>
    <property type="match status" value="2"/>
</dbReference>
<feature type="domain" description="EamA" evidence="7">
    <location>
        <begin position="172"/>
        <end position="307"/>
    </location>
</feature>
<dbReference type="SUPFAM" id="SSF103481">
    <property type="entry name" value="Multidrug resistance efflux transporter EmrE"/>
    <property type="match status" value="2"/>
</dbReference>
<protein>
    <submittedName>
        <fullName evidence="8">Multidrug DMT transporter permease</fullName>
    </submittedName>
</protein>
<evidence type="ECO:0000313" key="9">
    <source>
        <dbReference type="Proteomes" id="UP000092213"/>
    </source>
</evidence>
<dbReference type="InterPro" id="IPR000620">
    <property type="entry name" value="EamA_dom"/>
</dbReference>
<keyword evidence="4 6" id="KW-1133">Transmembrane helix</keyword>
<dbReference type="InterPro" id="IPR037185">
    <property type="entry name" value="EmrE-like"/>
</dbReference>